<keyword evidence="4" id="KW-1185">Reference proteome</keyword>
<dbReference type="InterPro" id="IPR029058">
    <property type="entry name" value="AB_hydrolase_fold"/>
</dbReference>
<protein>
    <submittedName>
        <fullName evidence="3">Alpha/beta hydrolase</fullName>
    </submittedName>
</protein>
<gene>
    <name evidence="3" type="ORF">ASILVAE211_23400</name>
</gene>
<evidence type="ECO:0000256" key="1">
    <source>
        <dbReference type="ARBA" id="ARBA00022801"/>
    </source>
</evidence>
<dbReference type="Gene3D" id="3.40.50.1820">
    <property type="entry name" value="alpha/beta hydrolase"/>
    <property type="match status" value="2"/>
</dbReference>
<keyword evidence="1 3" id="KW-0378">Hydrolase</keyword>
<dbReference type="AlphaFoldDB" id="A0A963YVZ9"/>
<evidence type="ECO:0000313" key="3">
    <source>
        <dbReference type="EMBL" id="MCB8878149.1"/>
    </source>
</evidence>
<evidence type="ECO:0000313" key="4">
    <source>
        <dbReference type="Proteomes" id="UP000708298"/>
    </source>
</evidence>
<dbReference type="InterPro" id="IPR022742">
    <property type="entry name" value="Hydrolase_4"/>
</dbReference>
<dbReference type="Pfam" id="PF12146">
    <property type="entry name" value="Hydrolase_4"/>
    <property type="match status" value="1"/>
</dbReference>
<dbReference type="PANTHER" id="PTHR22946">
    <property type="entry name" value="DIENELACTONE HYDROLASE DOMAIN-CONTAINING PROTEIN-RELATED"/>
    <property type="match status" value="1"/>
</dbReference>
<sequence>MDIGSNGTGIVICPPFGQEAMLTYRGCKILAERLHARGFSVLRFDYPGTGDSAGSETDPSRLETWQLSVSSAVTFLRRAAGVEAILLIGVRLGAALALQAVAQDNSIIAVCCLAPVVSGRSYARELNLLANGWREANLLPQQQAGAGYRDIVGDRLSEETLQAISAIDLRAIAVTATDVMLVEACGTPSIDSLATHLRKLGARVTHEDFPGAATFLQDAFSVTIPDRTFTKVVAWCESLPRTNGQLMSLLPPSSRALHLPTAIEEGFQFGPENGLYGVLCSPSQHCATAAPTVIMLNTGFGRRTGDGRVYVTLARRLANMGIPSLRIDGGGFGESAARNNHTLHPYAPELIDDVVAAVEALAIRGLNQFILVAICSGAHVAFHASLRETRVNQLILANLQKFIWLKNAPLKVENKKQRRPLTFYLKAVMRKEAWERLLRGNVAVGSISAALVRRLFLNIYHWASLLFERTTGFQTRAGQVRRWLSGLGRRGVRINFLYSEEDPGLSELSRAVGSRSYSREQFPHLSVELIPRADHALLDYAARQHFIDRICQFVADGSADWTM</sequence>
<dbReference type="SUPFAM" id="SSF53474">
    <property type="entry name" value="alpha/beta-Hydrolases"/>
    <property type="match status" value="2"/>
</dbReference>
<dbReference type="InterPro" id="IPR050261">
    <property type="entry name" value="FrsA_esterase"/>
</dbReference>
<reference evidence="3" key="1">
    <citation type="journal article" date="2021" name="Microorganisms">
        <title>Acidisoma silvae sp. nov. and Acidisomacellulosilytica sp. nov., Two Acidophilic Bacteria Isolated from Decaying Wood, Hydrolyzing Cellulose and Producing Poly-3-hydroxybutyrate.</title>
        <authorList>
            <person name="Mieszkin S."/>
            <person name="Pouder E."/>
            <person name="Uroz S."/>
            <person name="Simon-Colin C."/>
            <person name="Alain K."/>
        </authorList>
    </citation>
    <scope>NUCLEOTIDE SEQUENCE</scope>
    <source>
        <strain evidence="3">HW T2.11</strain>
    </source>
</reference>
<proteinExistence type="predicted"/>
<dbReference type="PANTHER" id="PTHR22946:SF9">
    <property type="entry name" value="POLYKETIDE TRANSFERASE AF380"/>
    <property type="match status" value="1"/>
</dbReference>
<dbReference type="GO" id="GO:0052689">
    <property type="term" value="F:carboxylic ester hydrolase activity"/>
    <property type="evidence" value="ECO:0007669"/>
    <property type="project" value="UniProtKB-ARBA"/>
</dbReference>
<accession>A0A963YVZ9</accession>
<organism evidence="3 4">
    <name type="scientific">Acidisoma silvae</name>
    <dbReference type="NCBI Taxonomy" id="2802396"/>
    <lineage>
        <taxon>Bacteria</taxon>
        <taxon>Pseudomonadati</taxon>
        <taxon>Pseudomonadota</taxon>
        <taxon>Alphaproteobacteria</taxon>
        <taxon>Acetobacterales</taxon>
        <taxon>Acidocellaceae</taxon>
        <taxon>Acidisoma</taxon>
    </lineage>
</organism>
<dbReference type="EMBL" id="JAESVB010000025">
    <property type="protein sequence ID" value="MCB8878149.1"/>
    <property type="molecule type" value="Genomic_DNA"/>
</dbReference>
<feature type="domain" description="Serine aminopeptidase S33" evidence="2">
    <location>
        <begin position="30"/>
        <end position="141"/>
    </location>
</feature>
<reference evidence="3" key="2">
    <citation type="submission" date="2021-01" db="EMBL/GenBank/DDBJ databases">
        <authorList>
            <person name="Mieszkin S."/>
            <person name="Pouder E."/>
            <person name="Alain K."/>
        </authorList>
    </citation>
    <scope>NUCLEOTIDE SEQUENCE</scope>
    <source>
        <strain evidence="3">HW T2.11</strain>
    </source>
</reference>
<comment type="caution">
    <text evidence="3">The sequence shown here is derived from an EMBL/GenBank/DDBJ whole genome shotgun (WGS) entry which is preliminary data.</text>
</comment>
<evidence type="ECO:0000259" key="2">
    <source>
        <dbReference type="Pfam" id="PF12146"/>
    </source>
</evidence>
<dbReference type="RefSeq" id="WP_227323797.1">
    <property type="nucleotide sequence ID" value="NZ_JAESVB010000025.1"/>
</dbReference>
<dbReference type="Proteomes" id="UP000708298">
    <property type="component" value="Unassembled WGS sequence"/>
</dbReference>
<name>A0A963YVZ9_9PROT</name>